<feature type="domain" description="SSD" evidence="7">
    <location>
        <begin position="247"/>
        <end position="372"/>
    </location>
</feature>
<evidence type="ECO:0000259" key="7">
    <source>
        <dbReference type="PROSITE" id="PS50156"/>
    </source>
</evidence>
<sequence length="780" mass="86561">MRDAFFQRILNHPWWVILSTLILAAAATMGAQHLVFKSDYRVFFGPDNPQRIAFESMQAIYAKSDNVAFIIAPKNGEVFTEETLTVVRKLTHDAWQIPYTSRVDSITNFQHTVGEEDDLIVADLVPEDIEYSTENLQRIRDIAINEPLMRKRLISEQGHVTVVNATVQLPGVDQIKEVPEVVAYARQLRDELRASHPDIEVYLSGMVMMNTSFAESSQEDAATLVPLMFLVVIVTIGLLQRTISGTFASVVIIILSIAVTMGMAGWTGFYLTGPSASTPTMVLTLAVADCVHILTTFFYEMRHGADKKSAMMASLKLNLKPVFLTSITTAIGFLSMNFSDSPPFADLGNMVAFGVMIAFVMSVTTFPALMMVLPVRVKQISEEKSTRTEQLGNWIIAKRRWLLPIGLVTVFALSAGLPQNILNDDFVEYFDQRVPFRQATDFMEANLSGMTTMEFSIDSGESSGINEPAYLHAVEDFSNWLRAQPETDHVNSITDIIKRLNKNMHADDPSYYRLPDQRDLSAQYLLLYEMSLPYGLDLNNQLNVDKSSTRVIGTFKNITSEQILALEQRINQWFQQNAPAYKVDIASTSLMFAHIGQRNIESMLLGTFIALVLISVLLGIALRSVKFGFISLFPNLMPAGISFGIWGMTVGEVGLGLSVVTGMTLGIVVDDTVHFMSKYLHARREKNASPEAAVRYAFASVGRALWITTFVLVAGFMVLAQSSFRVNSDMGLLTAVTILIALIVDFFLLPPMLMKLDKAPSMSSATNKETSNEKVAAELG</sequence>
<feature type="transmembrane region" description="Helical" evidence="6">
    <location>
        <begin position="629"/>
        <end position="649"/>
    </location>
</feature>
<feature type="transmembrane region" description="Helical" evidence="6">
    <location>
        <begin position="655"/>
        <end position="675"/>
    </location>
</feature>
<feature type="transmembrane region" description="Helical" evidence="6">
    <location>
        <begin position="732"/>
        <end position="753"/>
    </location>
</feature>
<feature type="transmembrane region" description="Helical" evidence="6">
    <location>
        <begin position="603"/>
        <end position="622"/>
    </location>
</feature>
<keyword evidence="3 6" id="KW-0812">Transmembrane</keyword>
<dbReference type="AlphaFoldDB" id="A0A4R6UT84"/>
<evidence type="ECO:0000256" key="4">
    <source>
        <dbReference type="ARBA" id="ARBA00022989"/>
    </source>
</evidence>
<evidence type="ECO:0000256" key="5">
    <source>
        <dbReference type="ARBA" id="ARBA00023136"/>
    </source>
</evidence>
<accession>A0A4R6UT84</accession>
<keyword evidence="9" id="KW-1185">Reference proteome</keyword>
<evidence type="ECO:0000256" key="6">
    <source>
        <dbReference type="SAM" id="Phobius"/>
    </source>
</evidence>
<feature type="transmembrane region" description="Helical" evidence="6">
    <location>
        <begin position="221"/>
        <end position="239"/>
    </location>
</feature>
<dbReference type="GO" id="GO:0005886">
    <property type="term" value="C:plasma membrane"/>
    <property type="evidence" value="ECO:0007669"/>
    <property type="project" value="UniProtKB-SubCell"/>
</dbReference>
<dbReference type="OrthoDB" id="9803781at2"/>
<dbReference type="InterPro" id="IPR050545">
    <property type="entry name" value="Mycobact_MmpL"/>
</dbReference>
<keyword evidence="2" id="KW-1003">Cell membrane</keyword>
<dbReference type="InterPro" id="IPR000731">
    <property type="entry name" value="SSD"/>
</dbReference>
<organism evidence="8 9">
    <name type="scientific">Permianibacter aggregans</name>
    <dbReference type="NCBI Taxonomy" id="1510150"/>
    <lineage>
        <taxon>Bacteria</taxon>
        <taxon>Pseudomonadati</taxon>
        <taxon>Pseudomonadota</taxon>
        <taxon>Gammaproteobacteria</taxon>
        <taxon>Pseudomonadales</taxon>
        <taxon>Pseudomonadaceae</taxon>
        <taxon>Permianibacter</taxon>
    </lineage>
</organism>
<dbReference type="Proteomes" id="UP000295375">
    <property type="component" value="Unassembled WGS sequence"/>
</dbReference>
<dbReference type="InterPro" id="IPR004869">
    <property type="entry name" value="MMPL_dom"/>
</dbReference>
<evidence type="ECO:0000313" key="8">
    <source>
        <dbReference type="EMBL" id="TDQ49476.1"/>
    </source>
</evidence>
<dbReference type="Pfam" id="PF03176">
    <property type="entry name" value="MMPL"/>
    <property type="match status" value="2"/>
</dbReference>
<evidence type="ECO:0000256" key="2">
    <source>
        <dbReference type="ARBA" id="ARBA00022475"/>
    </source>
</evidence>
<evidence type="ECO:0000256" key="3">
    <source>
        <dbReference type="ARBA" id="ARBA00022692"/>
    </source>
</evidence>
<keyword evidence="4 6" id="KW-1133">Transmembrane helix</keyword>
<dbReference type="Gene3D" id="1.20.1640.10">
    <property type="entry name" value="Multidrug efflux transporter AcrB transmembrane domain"/>
    <property type="match status" value="2"/>
</dbReference>
<feature type="transmembrane region" description="Helical" evidence="6">
    <location>
        <begin position="350"/>
        <end position="375"/>
    </location>
</feature>
<feature type="transmembrane region" description="Helical" evidence="6">
    <location>
        <begin position="281"/>
        <end position="299"/>
    </location>
</feature>
<evidence type="ECO:0000256" key="1">
    <source>
        <dbReference type="ARBA" id="ARBA00004651"/>
    </source>
</evidence>
<reference evidence="8 9" key="1">
    <citation type="submission" date="2019-03" db="EMBL/GenBank/DDBJ databases">
        <title>Genomic Encyclopedia of Type Strains, Phase IV (KMG-IV): sequencing the most valuable type-strain genomes for metagenomic binning, comparative biology and taxonomic classification.</title>
        <authorList>
            <person name="Goeker M."/>
        </authorList>
    </citation>
    <scope>NUCLEOTIDE SEQUENCE [LARGE SCALE GENOMIC DNA]</scope>
    <source>
        <strain evidence="8 9">DSM 103792</strain>
    </source>
</reference>
<comment type="caution">
    <text evidence="8">The sequence shown here is derived from an EMBL/GenBank/DDBJ whole genome shotgun (WGS) entry which is preliminary data.</text>
</comment>
<keyword evidence="5 6" id="KW-0472">Membrane</keyword>
<evidence type="ECO:0000313" key="9">
    <source>
        <dbReference type="Proteomes" id="UP000295375"/>
    </source>
</evidence>
<dbReference type="EMBL" id="SNYM01000004">
    <property type="protein sequence ID" value="TDQ49476.1"/>
    <property type="molecule type" value="Genomic_DNA"/>
</dbReference>
<protein>
    <recommendedName>
        <fullName evidence="7">SSD domain-containing protein</fullName>
    </recommendedName>
</protein>
<comment type="subcellular location">
    <subcellularLocation>
        <location evidence="1">Cell membrane</location>
        <topology evidence="1">Multi-pass membrane protein</topology>
    </subcellularLocation>
</comment>
<feature type="transmembrane region" description="Helical" evidence="6">
    <location>
        <begin position="696"/>
        <end position="720"/>
    </location>
</feature>
<feature type="transmembrane region" description="Helical" evidence="6">
    <location>
        <begin position="401"/>
        <end position="418"/>
    </location>
</feature>
<feature type="transmembrane region" description="Helical" evidence="6">
    <location>
        <begin position="246"/>
        <end position="269"/>
    </location>
</feature>
<dbReference type="RefSeq" id="WP_133589098.1">
    <property type="nucleotide sequence ID" value="NZ_CP037953.1"/>
</dbReference>
<dbReference type="PROSITE" id="PS50156">
    <property type="entry name" value="SSD"/>
    <property type="match status" value="1"/>
</dbReference>
<name>A0A4R6UT84_9GAMM</name>
<dbReference type="PANTHER" id="PTHR33406">
    <property type="entry name" value="MEMBRANE PROTEIN MJ1562-RELATED"/>
    <property type="match status" value="1"/>
</dbReference>
<proteinExistence type="predicted"/>
<feature type="transmembrane region" description="Helical" evidence="6">
    <location>
        <begin position="319"/>
        <end position="338"/>
    </location>
</feature>
<gene>
    <name evidence="8" type="ORF">EV696_104182</name>
</gene>
<dbReference type="SUPFAM" id="SSF82866">
    <property type="entry name" value="Multidrug efflux transporter AcrB transmembrane domain"/>
    <property type="match status" value="2"/>
</dbReference>
<dbReference type="PANTHER" id="PTHR33406:SF12">
    <property type="entry name" value="BLR2997 PROTEIN"/>
    <property type="match status" value="1"/>
</dbReference>